<proteinExistence type="predicted"/>
<gene>
    <name evidence="4" type="ORF">RchiOBHm_Chr5g0045071</name>
</gene>
<dbReference type="EC" id="2.7.1.68" evidence="1"/>
<dbReference type="InterPro" id="IPR023610">
    <property type="entry name" value="PInositol-4/5-P-5/4-kinase"/>
</dbReference>
<dbReference type="PROSITE" id="PS51455">
    <property type="entry name" value="PIPK"/>
    <property type="match status" value="1"/>
</dbReference>
<dbReference type="GO" id="GO:0005886">
    <property type="term" value="C:plasma membrane"/>
    <property type="evidence" value="ECO:0007669"/>
    <property type="project" value="TreeGrafter"/>
</dbReference>
<dbReference type="Proteomes" id="UP000238479">
    <property type="component" value="Chromosome 5"/>
</dbReference>
<evidence type="ECO:0000313" key="4">
    <source>
        <dbReference type="EMBL" id="PRQ32319.1"/>
    </source>
</evidence>
<evidence type="ECO:0000256" key="2">
    <source>
        <dbReference type="PROSITE-ProRule" id="PRU00781"/>
    </source>
</evidence>
<evidence type="ECO:0000259" key="3">
    <source>
        <dbReference type="PROSITE" id="PS51455"/>
    </source>
</evidence>
<dbReference type="Gramene" id="PRQ32319">
    <property type="protein sequence ID" value="PRQ32319"/>
    <property type="gene ID" value="RchiOBHm_Chr5g0045071"/>
</dbReference>
<comment type="caution">
    <text evidence="4">The sequence shown here is derived from an EMBL/GenBank/DDBJ whole genome shotgun (WGS) entry which is preliminary data.</text>
</comment>
<evidence type="ECO:0000256" key="1">
    <source>
        <dbReference type="ARBA" id="ARBA00012172"/>
    </source>
</evidence>
<dbReference type="Gene3D" id="3.30.800.10">
    <property type="entry name" value="Phosphatidylinositol Phosphate Kinase II Beta"/>
    <property type="match status" value="1"/>
</dbReference>
<dbReference type="EMBL" id="PDCK01000043">
    <property type="protein sequence ID" value="PRQ32319.1"/>
    <property type="molecule type" value="Genomic_DNA"/>
</dbReference>
<sequence>MLAIFRNDALRELSSPGKSGSFFYLTQDDRFMIKTVKKSEVKNDLVERFMNVLMNVKISR</sequence>
<dbReference type="GO" id="GO:0046854">
    <property type="term" value="P:phosphatidylinositol phosphate biosynthetic process"/>
    <property type="evidence" value="ECO:0007669"/>
    <property type="project" value="TreeGrafter"/>
</dbReference>
<dbReference type="InterPro" id="IPR002498">
    <property type="entry name" value="PInositol-4-P-4/5-kinase_core"/>
</dbReference>
<feature type="domain" description="PIPK" evidence="3">
    <location>
        <begin position="1"/>
        <end position="60"/>
    </location>
</feature>
<organism evidence="4 5">
    <name type="scientific">Rosa chinensis</name>
    <name type="common">China rose</name>
    <dbReference type="NCBI Taxonomy" id="74649"/>
    <lineage>
        <taxon>Eukaryota</taxon>
        <taxon>Viridiplantae</taxon>
        <taxon>Streptophyta</taxon>
        <taxon>Embryophyta</taxon>
        <taxon>Tracheophyta</taxon>
        <taxon>Spermatophyta</taxon>
        <taxon>Magnoliopsida</taxon>
        <taxon>eudicotyledons</taxon>
        <taxon>Gunneridae</taxon>
        <taxon>Pentapetalae</taxon>
        <taxon>rosids</taxon>
        <taxon>fabids</taxon>
        <taxon>Rosales</taxon>
        <taxon>Rosaceae</taxon>
        <taxon>Rosoideae</taxon>
        <taxon>Rosoideae incertae sedis</taxon>
        <taxon>Rosa</taxon>
    </lineage>
</organism>
<keyword evidence="2 4" id="KW-0808">Transferase</keyword>
<dbReference type="GO" id="GO:0005524">
    <property type="term" value="F:ATP binding"/>
    <property type="evidence" value="ECO:0007669"/>
    <property type="project" value="UniProtKB-UniRule"/>
</dbReference>
<protein>
    <recommendedName>
        <fullName evidence="1">1-phosphatidylinositol-4-phosphate 5-kinase</fullName>
        <ecNumber evidence="1">2.7.1.68</ecNumber>
    </recommendedName>
</protein>
<dbReference type="STRING" id="74649.A0A2P6QDS4"/>
<dbReference type="Pfam" id="PF01504">
    <property type="entry name" value="PIP5K"/>
    <property type="match status" value="1"/>
</dbReference>
<dbReference type="GO" id="GO:0016308">
    <property type="term" value="F:1-phosphatidylinositol-4-phosphate 5-kinase activity"/>
    <property type="evidence" value="ECO:0007669"/>
    <property type="project" value="UniProtKB-EC"/>
</dbReference>
<dbReference type="SUPFAM" id="SSF56104">
    <property type="entry name" value="SAICAR synthase-like"/>
    <property type="match status" value="1"/>
</dbReference>
<keyword evidence="2" id="KW-0547">Nucleotide-binding</keyword>
<keyword evidence="5" id="KW-1185">Reference proteome</keyword>
<accession>A0A2P6QDS4</accession>
<keyword evidence="2" id="KW-0067">ATP-binding</keyword>
<evidence type="ECO:0000313" key="5">
    <source>
        <dbReference type="Proteomes" id="UP000238479"/>
    </source>
</evidence>
<dbReference type="PANTHER" id="PTHR23086:SF140">
    <property type="entry name" value="PHOSPHATIDYLINOSITOL 4-PHOSPHATE 5-KINASE 2"/>
    <property type="match status" value="1"/>
</dbReference>
<name>A0A2P6QDS4_ROSCH</name>
<keyword evidence="2 4" id="KW-0418">Kinase</keyword>
<reference evidence="4 5" key="1">
    <citation type="journal article" date="2018" name="Nat. Genet.">
        <title>The Rosa genome provides new insights in the design of modern roses.</title>
        <authorList>
            <person name="Bendahmane M."/>
        </authorList>
    </citation>
    <scope>NUCLEOTIDE SEQUENCE [LARGE SCALE GENOMIC DNA]</scope>
    <source>
        <strain evidence="5">cv. Old Blush</strain>
    </source>
</reference>
<dbReference type="InterPro" id="IPR027484">
    <property type="entry name" value="PInositol-4-P-5-kinase_N"/>
</dbReference>
<dbReference type="PANTHER" id="PTHR23086">
    <property type="entry name" value="PHOSPHATIDYLINOSITOL-4-PHOSPHATE 5-KINASE"/>
    <property type="match status" value="1"/>
</dbReference>
<dbReference type="AlphaFoldDB" id="A0A2P6QDS4"/>